<dbReference type="EC" id="3.4.19.12" evidence="6"/>
<evidence type="ECO:0000313" key="10">
    <source>
        <dbReference type="Proteomes" id="UP000023152"/>
    </source>
</evidence>
<accession>X6P1N4</accession>
<dbReference type="GO" id="GO:0005634">
    <property type="term" value="C:nucleus"/>
    <property type="evidence" value="ECO:0007669"/>
    <property type="project" value="TreeGrafter"/>
</dbReference>
<comment type="function">
    <text evidence="6">Hydrolase that can remove conjugated ubiquitin from proteins and may therefore play an important regulatory role at the level of protein turnover by preventing degradation.</text>
</comment>
<dbReference type="Proteomes" id="UP000023152">
    <property type="component" value="Unassembled WGS sequence"/>
</dbReference>
<dbReference type="AlphaFoldDB" id="X6P1N4"/>
<sequence length="317" mass="36191">MIIFFSLGDHFKLIFISVPQKSNMSIQFRVRLPDSTQIQLDKVDPKTTVRALRKQIGKEINKPWQCIQLKYIFPPAKALEDMKASLQSLKITSGNLVVVLTEKKNKEDEKKKKRKHGVMLKKEIASDNSCLFNAVSYLVENKAFKSDELRTIIASVLISDPETYTEALLGKKNDKYAEYIMQSNVWGGSIELSILSNYYECEIVAIDVVTLNPHIFGENSNYTKRIFLLYDGIHYDALVMAPSIDAKESEYELTFDPSDDEIYAQALSIAAEHHELKQYTDVYNFTLKCSICGSNFKGQADAQAHAEQTKHDQFEEY</sequence>
<dbReference type="OrthoDB" id="65596at2759"/>
<evidence type="ECO:0000259" key="8">
    <source>
        <dbReference type="PROSITE" id="PS50802"/>
    </source>
</evidence>
<dbReference type="PROSITE" id="PS50053">
    <property type="entry name" value="UBIQUITIN_2"/>
    <property type="match status" value="1"/>
</dbReference>
<evidence type="ECO:0000256" key="2">
    <source>
        <dbReference type="ARBA" id="ARBA00022670"/>
    </source>
</evidence>
<reference evidence="9 10" key="1">
    <citation type="journal article" date="2013" name="Curr. Biol.">
        <title>The Genome of the Foraminiferan Reticulomyxa filosa.</title>
        <authorList>
            <person name="Glockner G."/>
            <person name="Hulsmann N."/>
            <person name="Schleicher M."/>
            <person name="Noegel A.A."/>
            <person name="Eichinger L."/>
            <person name="Gallinger C."/>
            <person name="Pawlowski J."/>
            <person name="Sierra R."/>
            <person name="Euteneuer U."/>
            <person name="Pillet L."/>
            <person name="Moustafa A."/>
            <person name="Platzer M."/>
            <person name="Groth M."/>
            <person name="Szafranski K."/>
            <person name="Schliwa M."/>
        </authorList>
    </citation>
    <scope>NUCLEOTIDE SEQUENCE [LARGE SCALE GENOMIC DNA]</scope>
</reference>
<dbReference type="GO" id="GO:0030968">
    <property type="term" value="P:endoplasmic reticulum unfolded protein response"/>
    <property type="evidence" value="ECO:0007669"/>
    <property type="project" value="TreeGrafter"/>
</dbReference>
<dbReference type="CDD" id="cd17039">
    <property type="entry name" value="Ubl_ubiquitin_like"/>
    <property type="match status" value="1"/>
</dbReference>
<dbReference type="Pfam" id="PF02338">
    <property type="entry name" value="OTU"/>
    <property type="match status" value="1"/>
</dbReference>
<dbReference type="Gene3D" id="3.90.70.80">
    <property type="match status" value="1"/>
</dbReference>
<dbReference type="GO" id="GO:0016579">
    <property type="term" value="P:protein deubiquitination"/>
    <property type="evidence" value="ECO:0007669"/>
    <property type="project" value="TreeGrafter"/>
</dbReference>
<feature type="domain" description="OTU" evidence="8">
    <location>
        <begin position="119"/>
        <end position="241"/>
    </location>
</feature>
<keyword evidence="4 6" id="KW-0378">Hydrolase</keyword>
<dbReference type="GO" id="GO:0004843">
    <property type="term" value="F:cysteine-type deubiquitinase activity"/>
    <property type="evidence" value="ECO:0007669"/>
    <property type="project" value="UniProtKB-UniRule"/>
</dbReference>
<dbReference type="InterPro" id="IPR029071">
    <property type="entry name" value="Ubiquitin-like_domsf"/>
</dbReference>
<evidence type="ECO:0000256" key="3">
    <source>
        <dbReference type="ARBA" id="ARBA00022786"/>
    </source>
</evidence>
<keyword evidence="5 6" id="KW-0788">Thiol protease</keyword>
<evidence type="ECO:0000313" key="9">
    <source>
        <dbReference type="EMBL" id="ETO32445.1"/>
    </source>
</evidence>
<feature type="domain" description="Ubiquitin-like" evidence="7">
    <location>
        <begin position="26"/>
        <end position="106"/>
    </location>
</feature>
<comment type="catalytic activity">
    <reaction evidence="1 6">
        <text>Thiol-dependent hydrolysis of ester, thioester, amide, peptide and isopeptide bonds formed by the C-terminal Gly of ubiquitin (a 76-residue protein attached to proteins as an intracellular targeting signal).</text>
        <dbReference type="EC" id="3.4.19.12"/>
    </reaction>
</comment>
<dbReference type="PANTHER" id="PTHR13312">
    <property type="entry name" value="HIV-INDUCED PROTEIN-7-LIKE PROTEASE"/>
    <property type="match status" value="1"/>
</dbReference>
<dbReference type="InterPro" id="IPR003323">
    <property type="entry name" value="OTU_dom"/>
</dbReference>
<dbReference type="Pfam" id="PF24560">
    <property type="entry name" value="zf-C2H2_OTU1_C"/>
    <property type="match status" value="1"/>
</dbReference>
<proteinExistence type="predicted"/>
<protein>
    <recommendedName>
        <fullName evidence="6">Ubiquitin thioesterase OTU</fullName>
        <ecNumber evidence="6">3.4.19.12</ecNumber>
    </recommendedName>
</protein>
<dbReference type="Gene3D" id="3.10.20.90">
    <property type="entry name" value="Phosphatidylinositol 3-kinase Catalytic Subunit, Chain A, domain 1"/>
    <property type="match status" value="1"/>
</dbReference>
<comment type="subcellular location">
    <subcellularLocation>
        <location evidence="6">Cytoplasm</location>
    </subcellularLocation>
</comment>
<dbReference type="OMA" id="VDEYCAW"/>
<dbReference type="SUPFAM" id="SSF54001">
    <property type="entry name" value="Cysteine proteinases"/>
    <property type="match status" value="1"/>
</dbReference>
<evidence type="ECO:0000256" key="6">
    <source>
        <dbReference type="RuleBase" id="RU367104"/>
    </source>
</evidence>
<dbReference type="GO" id="GO:0005829">
    <property type="term" value="C:cytosol"/>
    <property type="evidence" value="ECO:0007669"/>
    <property type="project" value="TreeGrafter"/>
</dbReference>
<keyword evidence="3 6" id="KW-0833">Ubl conjugation pathway</keyword>
<dbReference type="CDD" id="cd22745">
    <property type="entry name" value="OTU_OTU1"/>
    <property type="match status" value="1"/>
</dbReference>
<dbReference type="PROSITE" id="PS50802">
    <property type="entry name" value="OTU"/>
    <property type="match status" value="1"/>
</dbReference>
<keyword evidence="6" id="KW-0963">Cytoplasm</keyword>
<dbReference type="GO" id="GO:0036503">
    <property type="term" value="P:ERAD pathway"/>
    <property type="evidence" value="ECO:0007669"/>
    <property type="project" value="TreeGrafter"/>
</dbReference>
<dbReference type="PANTHER" id="PTHR13312:SF0">
    <property type="entry name" value="UBIQUITIN THIOESTERASE OTU1"/>
    <property type="match status" value="1"/>
</dbReference>
<dbReference type="InterPro" id="IPR038765">
    <property type="entry name" value="Papain-like_cys_pep_sf"/>
</dbReference>
<evidence type="ECO:0000256" key="4">
    <source>
        <dbReference type="ARBA" id="ARBA00022801"/>
    </source>
</evidence>
<dbReference type="InterPro" id="IPR057766">
    <property type="entry name" value="Znf-C2H2_OTU1-like_C"/>
</dbReference>
<name>X6P1N4_RETFI</name>
<evidence type="ECO:0000256" key="5">
    <source>
        <dbReference type="ARBA" id="ARBA00022807"/>
    </source>
</evidence>
<keyword evidence="2" id="KW-0645">Protease</keyword>
<keyword evidence="10" id="KW-1185">Reference proteome</keyword>
<evidence type="ECO:0000259" key="7">
    <source>
        <dbReference type="PROSITE" id="PS50053"/>
    </source>
</evidence>
<comment type="caution">
    <text evidence="9">The sequence shown here is derived from an EMBL/GenBank/DDBJ whole genome shotgun (WGS) entry which is preliminary data.</text>
</comment>
<evidence type="ECO:0000256" key="1">
    <source>
        <dbReference type="ARBA" id="ARBA00000707"/>
    </source>
</evidence>
<gene>
    <name evidence="9" type="ORF">RFI_04670</name>
</gene>
<dbReference type="SUPFAM" id="SSF54236">
    <property type="entry name" value="Ubiquitin-like"/>
    <property type="match status" value="1"/>
</dbReference>
<organism evidence="9 10">
    <name type="scientific">Reticulomyxa filosa</name>
    <dbReference type="NCBI Taxonomy" id="46433"/>
    <lineage>
        <taxon>Eukaryota</taxon>
        <taxon>Sar</taxon>
        <taxon>Rhizaria</taxon>
        <taxon>Retaria</taxon>
        <taxon>Foraminifera</taxon>
        <taxon>Monothalamids</taxon>
        <taxon>Reticulomyxidae</taxon>
        <taxon>Reticulomyxa</taxon>
    </lineage>
</organism>
<dbReference type="InterPro" id="IPR000626">
    <property type="entry name" value="Ubiquitin-like_dom"/>
</dbReference>
<dbReference type="PROSITE" id="PS00028">
    <property type="entry name" value="ZINC_FINGER_C2H2_1"/>
    <property type="match status" value="1"/>
</dbReference>
<dbReference type="EMBL" id="ASPP01004198">
    <property type="protein sequence ID" value="ETO32445.1"/>
    <property type="molecule type" value="Genomic_DNA"/>
</dbReference>
<dbReference type="InterPro" id="IPR013087">
    <property type="entry name" value="Znf_C2H2_type"/>
</dbReference>